<feature type="compositionally biased region" description="Basic residues" evidence="1">
    <location>
        <begin position="238"/>
        <end position="256"/>
    </location>
</feature>
<organism evidence="2">
    <name type="scientific">uncultured Solirubrobacteraceae bacterium</name>
    <dbReference type="NCBI Taxonomy" id="1162706"/>
    <lineage>
        <taxon>Bacteria</taxon>
        <taxon>Bacillati</taxon>
        <taxon>Actinomycetota</taxon>
        <taxon>Thermoleophilia</taxon>
        <taxon>Solirubrobacterales</taxon>
        <taxon>Solirubrobacteraceae</taxon>
        <taxon>environmental samples</taxon>
    </lineage>
</organism>
<evidence type="ECO:0000313" key="2">
    <source>
        <dbReference type="EMBL" id="CAA9507493.1"/>
    </source>
</evidence>
<feature type="compositionally biased region" description="Basic and acidic residues" evidence="1">
    <location>
        <begin position="182"/>
        <end position="225"/>
    </location>
</feature>
<feature type="compositionally biased region" description="Basic and acidic residues" evidence="1">
    <location>
        <begin position="403"/>
        <end position="417"/>
    </location>
</feature>
<feature type="compositionally biased region" description="Basic residues" evidence="1">
    <location>
        <begin position="63"/>
        <end position="82"/>
    </location>
</feature>
<feature type="compositionally biased region" description="Basic residues" evidence="1">
    <location>
        <begin position="23"/>
        <end position="47"/>
    </location>
</feature>
<feature type="compositionally biased region" description="Basic and acidic residues" evidence="1">
    <location>
        <begin position="359"/>
        <end position="371"/>
    </location>
</feature>
<gene>
    <name evidence="2" type="ORF">AVDCRST_MAG85-2130</name>
</gene>
<keyword evidence="2" id="KW-0560">Oxidoreductase</keyword>
<feature type="compositionally biased region" description="Basic residues" evidence="1">
    <location>
        <begin position="1"/>
        <end position="14"/>
    </location>
</feature>
<feature type="compositionally biased region" description="Basic and acidic residues" evidence="1">
    <location>
        <begin position="301"/>
        <end position="313"/>
    </location>
</feature>
<accession>A0A6J4SX02</accession>
<feature type="region of interest" description="Disordered" evidence="1">
    <location>
        <begin position="1"/>
        <end position="417"/>
    </location>
</feature>
<feature type="non-terminal residue" evidence="2">
    <location>
        <position position="1"/>
    </location>
</feature>
<feature type="compositionally biased region" description="Basic residues" evidence="1">
    <location>
        <begin position="372"/>
        <end position="383"/>
    </location>
</feature>
<dbReference type="EMBL" id="CADCVT010000233">
    <property type="protein sequence ID" value="CAA9507493.1"/>
    <property type="molecule type" value="Genomic_DNA"/>
</dbReference>
<dbReference type="AlphaFoldDB" id="A0A6J4SX02"/>
<protein>
    <submittedName>
        <fullName evidence="2">4-aminobutyraldehyde dehydrogenase</fullName>
        <ecNumber evidence="2">1.2.1.19</ecNumber>
    </submittedName>
</protein>
<feature type="non-terminal residue" evidence="2">
    <location>
        <position position="467"/>
    </location>
</feature>
<sequence>GRRVRRRDRRRDVRRRQPGERRAARRGARLLQRRRRPRRRGRQARLRVVREHHAGRSRGAAARARRHDRRARRGARHARDRQRRQADRDDEGRRGPGDVGLPAVLRGRGADDAGPDGGRVPRGLHVVHPPRADRRRRPDHAVELPADDGDLEDRPGARGRQHDRHEAGRDDAAVDAAVRRARVGDPPEGRAQRRRRDRLDRRGAGPPPGRRDGRADRLGRVGQEGRRRRGGHAQARAPRARRQGAGRHLRRRGHGGRRGDDRGHRLLQRRPGLHRRDARPRVAEGVRQRGQRAGRPGQGPDDGRHARRVDDARAAQQRASARARRGLPRAQGVTRRDRHRRARARPAGLLPRADRRRRPPAERRDDPARDLRPRHHRPTVQRRGRGDRLGQRHPVRPRVLGVDPRRRPGAARREGDQVRLRVDQRPHRAGQRDAARRLQAVGVRQGPLDVRAGGLHRGQARHGVARL</sequence>
<reference evidence="2" key="1">
    <citation type="submission" date="2020-02" db="EMBL/GenBank/DDBJ databases">
        <authorList>
            <person name="Meier V. D."/>
        </authorList>
    </citation>
    <scope>NUCLEOTIDE SEQUENCE</scope>
    <source>
        <strain evidence="2">AVDCRST_MAG85</strain>
    </source>
</reference>
<feature type="compositionally biased region" description="Basic residues" evidence="1">
    <location>
        <begin position="265"/>
        <end position="278"/>
    </location>
</feature>
<proteinExistence type="predicted"/>
<feature type="compositionally biased region" description="Basic and acidic residues" evidence="1">
    <location>
        <begin position="83"/>
        <end position="96"/>
    </location>
</feature>
<name>A0A6J4SX02_9ACTN</name>
<dbReference type="GO" id="GO:0019145">
    <property type="term" value="F:aminobutyraldehyde dehydrogenase (NAD+) activity"/>
    <property type="evidence" value="ECO:0007669"/>
    <property type="project" value="UniProtKB-EC"/>
</dbReference>
<evidence type="ECO:0000256" key="1">
    <source>
        <dbReference type="SAM" id="MobiDB-lite"/>
    </source>
</evidence>
<feature type="compositionally biased region" description="Basic and acidic residues" evidence="1">
    <location>
        <begin position="163"/>
        <end position="172"/>
    </location>
</feature>
<dbReference type="EC" id="1.2.1.19" evidence="2"/>